<evidence type="ECO:0000259" key="12">
    <source>
        <dbReference type="PROSITE" id="PS50113"/>
    </source>
</evidence>
<keyword evidence="8" id="KW-0902">Two-component regulatory system</keyword>
<dbReference type="PROSITE" id="PS50113">
    <property type="entry name" value="PAC"/>
    <property type="match status" value="1"/>
</dbReference>
<dbReference type="Gene3D" id="1.10.287.130">
    <property type="match status" value="1"/>
</dbReference>
<keyword evidence="3" id="KW-0597">Phosphoprotein</keyword>
<dbReference type="Pfam" id="PF00512">
    <property type="entry name" value="HisKA"/>
    <property type="match status" value="1"/>
</dbReference>
<keyword evidence="9" id="KW-1133">Transmembrane helix</keyword>
<feature type="domain" description="PAS" evidence="11">
    <location>
        <begin position="224"/>
        <end position="262"/>
    </location>
</feature>
<proteinExistence type="predicted"/>
<dbReference type="EC" id="2.7.13.3" evidence="2"/>
<dbReference type="CDD" id="cd00130">
    <property type="entry name" value="PAS"/>
    <property type="match status" value="1"/>
</dbReference>
<dbReference type="InterPro" id="IPR000014">
    <property type="entry name" value="PAS"/>
</dbReference>
<organism evidence="13 14">
    <name type="scientific">candidate division TA06 bacterium DG_26</name>
    <dbReference type="NCBI Taxonomy" id="1703771"/>
    <lineage>
        <taxon>Bacteria</taxon>
        <taxon>Bacteria division TA06</taxon>
    </lineage>
</organism>
<reference evidence="13 14" key="1">
    <citation type="journal article" date="2015" name="Microbiome">
        <title>Genomic resolution of linkages in carbon, nitrogen, and sulfur cycling among widespread estuary sediment bacteria.</title>
        <authorList>
            <person name="Baker B.J."/>
            <person name="Lazar C.S."/>
            <person name="Teske A.P."/>
            <person name="Dick G.J."/>
        </authorList>
    </citation>
    <scope>NUCLEOTIDE SEQUENCE [LARGE SCALE GENOMIC DNA]</scope>
    <source>
        <strain evidence="13">DG_26</strain>
    </source>
</reference>
<dbReference type="EMBL" id="LIZT01000005">
    <property type="protein sequence ID" value="KPJ51148.1"/>
    <property type="molecule type" value="Genomic_DNA"/>
</dbReference>
<evidence type="ECO:0000256" key="3">
    <source>
        <dbReference type="ARBA" id="ARBA00022553"/>
    </source>
</evidence>
<dbReference type="SUPFAM" id="SSF47384">
    <property type="entry name" value="Homodimeric domain of signal transducing histidine kinase"/>
    <property type="match status" value="1"/>
</dbReference>
<evidence type="ECO:0000259" key="10">
    <source>
        <dbReference type="PROSITE" id="PS50109"/>
    </source>
</evidence>
<dbReference type="Pfam" id="PF02518">
    <property type="entry name" value="HATPase_c"/>
    <property type="match status" value="1"/>
</dbReference>
<dbReference type="GO" id="GO:0000155">
    <property type="term" value="F:phosphorelay sensor kinase activity"/>
    <property type="evidence" value="ECO:0007669"/>
    <property type="project" value="InterPro"/>
</dbReference>
<keyword evidence="5" id="KW-0547">Nucleotide-binding</keyword>
<dbReference type="Gene3D" id="3.30.565.10">
    <property type="entry name" value="Histidine kinase-like ATPase, C-terminal domain"/>
    <property type="match status" value="1"/>
</dbReference>
<evidence type="ECO:0000256" key="6">
    <source>
        <dbReference type="ARBA" id="ARBA00022777"/>
    </source>
</evidence>
<dbReference type="InterPro" id="IPR003661">
    <property type="entry name" value="HisK_dim/P_dom"/>
</dbReference>
<keyword evidence="9" id="KW-0812">Transmembrane</keyword>
<feature type="domain" description="Histidine kinase" evidence="10">
    <location>
        <begin position="354"/>
        <end position="560"/>
    </location>
</feature>
<dbReference type="SMART" id="SM00388">
    <property type="entry name" value="HisKA"/>
    <property type="match status" value="1"/>
</dbReference>
<comment type="caution">
    <text evidence="13">The sequence shown here is derived from an EMBL/GenBank/DDBJ whole genome shotgun (WGS) entry which is preliminary data.</text>
</comment>
<evidence type="ECO:0000256" key="7">
    <source>
        <dbReference type="ARBA" id="ARBA00022840"/>
    </source>
</evidence>
<comment type="catalytic activity">
    <reaction evidence="1">
        <text>ATP + protein L-histidine = ADP + protein N-phospho-L-histidine.</text>
        <dbReference type="EC" id="2.7.13.3"/>
    </reaction>
</comment>
<evidence type="ECO:0000256" key="1">
    <source>
        <dbReference type="ARBA" id="ARBA00000085"/>
    </source>
</evidence>
<feature type="domain" description="PAC" evidence="12">
    <location>
        <begin position="289"/>
        <end position="341"/>
    </location>
</feature>
<evidence type="ECO:0000256" key="9">
    <source>
        <dbReference type="SAM" id="Phobius"/>
    </source>
</evidence>
<dbReference type="GO" id="GO:0005524">
    <property type="term" value="F:ATP binding"/>
    <property type="evidence" value="ECO:0007669"/>
    <property type="project" value="UniProtKB-KW"/>
</dbReference>
<dbReference type="InterPro" id="IPR004358">
    <property type="entry name" value="Sig_transdc_His_kin-like_C"/>
</dbReference>
<dbReference type="PROSITE" id="PS50109">
    <property type="entry name" value="HIS_KIN"/>
    <property type="match status" value="1"/>
</dbReference>
<evidence type="ECO:0000313" key="13">
    <source>
        <dbReference type="EMBL" id="KPJ51148.1"/>
    </source>
</evidence>
<dbReference type="InterPro" id="IPR036097">
    <property type="entry name" value="HisK_dim/P_sf"/>
</dbReference>
<name>A0A0S7WNF2_UNCT6</name>
<feature type="transmembrane region" description="Helical" evidence="9">
    <location>
        <begin position="158"/>
        <end position="176"/>
    </location>
</feature>
<dbReference type="InterPro" id="IPR000700">
    <property type="entry name" value="PAS-assoc_C"/>
</dbReference>
<dbReference type="AlphaFoldDB" id="A0A0S7WNF2"/>
<dbReference type="InterPro" id="IPR035965">
    <property type="entry name" value="PAS-like_dom_sf"/>
</dbReference>
<dbReference type="InterPro" id="IPR036890">
    <property type="entry name" value="HATPase_C_sf"/>
</dbReference>
<evidence type="ECO:0000313" key="14">
    <source>
        <dbReference type="Proteomes" id="UP000051124"/>
    </source>
</evidence>
<dbReference type="PANTHER" id="PTHR43065:SF10">
    <property type="entry name" value="PEROXIDE STRESS-ACTIVATED HISTIDINE KINASE MAK3"/>
    <property type="match status" value="1"/>
</dbReference>
<keyword evidence="9" id="KW-0472">Membrane</keyword>
<keyword evidence="4" id="KW-0808">Transferase</keyword>
<dbReference type="InterPro" id="IPR005467">
    <property type="entry name" value="His_kinase_dom"/>
</dbReference>
<dbReference type="Pfam" id="PF13426">
    <property type="entry name" value="PAS_9"/>
    <property type="match status" value="1"/>
</dbReference>
<dbReference type="CDD" id="cd00082">
    <property type="entry name" value="HisKA"/>
    <property type="match status" value="1"/>
</dbReference>
<sequence length="567" mass="62499">MHTCSGTFVAHRIRNEMDGLRLSHKSTILTLRWLTVLLVVLLMMYSQKGLVFGTGAYLLGVAFLLSNIILSFIPQEKFARPTISSIVVVADAIFVSLAIYLTSGFNTDFYLIYFLVIFIAAMRQDLKGSVMAGAVAISLYGWLVARSSPDFDILSTPFLIRGVFFMLVATFSGFLAQRTKVSEEARSIAEMRTRELERRLRVTESMSDISIEKLKELHHYNESILESISSGILVVDLTQIVTTFNEGAQKVTGVPSEKVLGREVGSIPGWQKGFAQTISDTVLMRREVQNREVEIIDASGRRIPLGITTSLLRSGNQTILGAIAIFRDISEIKELQEKVRRSDRLALVGQMASCVAHEIRGPLCSISGFAQLLSSKEASDKTKKYAQIIVGEAERIETIITDILGWAKEIRIERRPVDLNHIVIDVSKSLEEKARKAAVAIQTELEETLPVISADPEHVRAVVYNLATNAIQAMKDGGVLRIETSRDGDGVTLEVSDTGEGIPRELQSQIWEPFFSTKKAGTGLGLAITRRILEAHGGTITLSSIPGQGAKFSVVLPIEEVEAYARK</sequence>
<dbReference type="Proteomes" id="UP000051124">
    <property type="component" value="Unassembled WGS sequence"/>
</dbReference>
<evidence type="ECO:0000256" key="4">
    <source>
        <dbReference type="ARBA" id="ARBA00022679"/>
    </source>
</evidence>
<keyword evidence="7" id="KW-0067">ATP-binding</keyword>
<dbReference type="SUPFAM" id="SSF55874">
    <property type="entry name" value="ATPase domain of HSP90 chaperone/DNA topoisomerase II/histidine kinase"/>
    <property type="match status" value="1"/>
</dbReference>
<feature type="transmembrane region" description="Helical" evidence="9">
    <location>
        <begin position="129"/>
        <end position="146"/>
    </location>
</feature>
<dbReference type="NCBIfam" id="TIGR00229">
    <property type="entry name" value="sensory_box"/>
    <property type="match status" value="1"/>
</dbReference>
<dbReference type="PANTHER" id="PTHR43065">
    <property type="entry name" value="SENSOR HISTIDINE KINASE"/>
    <property type="match status" value="1"/>
</dbReference>
<evidence type="ECO:0000256" key="2">
    <source>
        <dbReference type="ARBA" id="ARBA00012438"/>
    </source>
</evidence>
<evidence type="ECO:0000256" key="5">
    <source>
        <dbReference type="ARBA" id="ARBA00022741"/>
    </source>
</evidence>
<evidence type="ECO:0000259" key="11">
    <source>
        <dbReference type="PROSITE" id="PS50112"/>
    </source>
</evidence>
<dbReference type="InterPro" id="IPR003594">
    <property type="entry name" value="HATPase_dom"/>
</dbReference>
<feature type="transmembrane region" description="Helical" evidence="9">
    <location>
        <begin position="82"/>
        <end position="101"/>
    </location>
</feature>
<evidence type="ECO:0000256" key="8">
    <source>
        <dbReference type="ARBA" id="ARBA00023012"/>
    </source>
</evidence>
<dbReference type="PRINTS" id="PR00344">
    <property type="entry name" value="BCTRLSENSOR"/>
</dbReference>
<dbReference type="Gene3D" id="3.30.450.20">
    <property type="entry name" value="PAS domain"/>
    <property type="match status" value="1"/>
</dbReference>
<protein>
    <recommendedName>
        <fullName evidence="2">histidine kinase</fullName>
        <ecNumber evidence="2">2.7.13.3</ecNumber>
    </recommendedName>
</protein>
<feature type="transmembrane region" description="Helical" evidence="9">
    <location>
        <begin position="51"/>
        <end position="70"/>
    </location>
</feature>
<feature type="transmembrane region" description="Helical" evidence="9">
    <location>
        <begin position="27"/>
        <end position="45"/>
    </location>
</feature>
<accession>A0A0S7WNF2</accession>
<dbReference type="PATRIC" id="fig|1703771.3.peg.1366"/>
<gene>
    <name evidence="13" type="ORF">AMJ40_00640</name>
</gene>
<keyword evidence="6" id="KW-0418">Kinase</keyword>
<dbReference type="PROSITE" id="PS50112">
    <property type="entry name" value="PAS"/>
    <property type="match status" value="1"/>
</dbReference>
<dbReference type="SMART" id="SM00387">
    <property type="entry name" value="HATPase_c"/>
    <property type="match status" value="1"/>
</dbReference>
<dbReference type="SUPFAM" id="SSF55785">
    <property type="entry name" value="PYP-like sensor domain (PAS domain)"/>
    <property type="match status" value="1"/>
</dbReference>